<dbReference type="Pfam" id="PF00072">
    <property type="entry name" value="Response_reg"/>
    <property type="match status" value="1"/>
</dbReference>
<dbReference type="PANTHER" id="PTHR43280:SF2">
    <property type="entry name" value="HTH-TYPE TRANSCRIPTIONAL REGULATOR EXSA"/>
    <property type="match status" value="1"/>
</dbReference>
<feature type="modified residue" description="4-aspartylphosphate" evidence="4">
    <location>
        <position position="58"/>
    </location>
</feature>
<evidence type="ECO:0000256" key="4">
    <source>
        <dbReference type="PROSITE-ProRule" id="PRU00169"/>
    </source>
</evidence>
<evidence type="ECO:0000313" key="7">
    <source>
        <dbReference type="EMBL" id="NBD24735.1"/>
    </source>
</evidence>
<dbReference type="SUPFAM" id="SSF52172">
    <property type="entry name" value="CheY-like"/>
    <property type="match status" value="1"/>
</dbReference>
<evidence type="ECO:0000259" key="6">
    <source>
        <dbReference type="PROSITE" id="PS50110"/>
    </source>
</evidence>
<feature type="domain" description="HTH araC/xylS-type" evidence="5">
    <location>
        <begin position="413"/>
        <end position="511"/>
    </location>
</feature>
<dbReference type="Pfam" id="PF12833">
    <property type="entry name" value="HTH_18"/>
    <property type="match status" value="1"/>
</dbReference>
<evidence type="ECO:0000256" key="2">
    <source>
        <dbReference type="ARBA" id="ARBA00023125"/>
    </source>
</evidence>
<dbReference type="InterPro" id="IPR018062">
    <property type="entry name" value="HTH_AraC-typ_CS"/>
</dbReference>
<reference evidence="7 8" key="1">
    <citation type="submission" date="2020-01" db="EMBL/GenBank/DDBJ databases">
        <title>Paenibacillus soybeanensis sp. nov. isolated from the nodules of soybean (Glycine max(L.) Merr).</title>
        <authorList>
            <person name="Wang H."/>
        </authorList>
    </citation>
    <scope>NUCLEOTIDE SEQUENCE [LARGE SCALE GENOMIC DNA]</scope>
    <source>
        <strain evidence="7 8">T1</strain>
    </source>
</reference>
<comment type="caution">
    <text evidence="7">The sequence shown here is derived from an EMBL/GenBank/DDBJ whole genome shotgun (WGS) entry which is preliminary data.</text>
</comment>
<evidence type="ECO:0000313" key="8">
    <source>
        <dbReference type="Proteomes" id="UP000665561"/>
    </source>
</evidence>
<dbReference type="SUPFAM" id="SSF46689">
    <property type="entry name" value="Homeodomain-like"/>
    <property type="match status" value="2"/>
</dbReference>
<keyword evidence="2" id="KW-0238">DNA-binding</keyword>
<protein>
    <submittedName>
        <fullName evidence="7">Response regulator</fullName>
    </submittedName>
</protein>
<feature type="domain" description="Response regulatory" evidence="6">
    <location>
        <begin position="7"/>
        <end position="123"/>
    </location>
</feature>
<dbReference type="RefSeq" id="WP_161743551.1">
    <property type="nucleotide sequence ID" value="NZ_JAAAMV010000009.1"/>
</dbReference>
<dbReference type="InterPro" id="IPR018060">
    <property type="entry name" value="HTH_AraC"/>
</dbReference>
<dbReference type="PANTHER" id="PTHR43280">
    <property type="entry name" value="ARAC-FAMILY TRANSCRIPTIONAL REGULATOR"/>
    <property type="match status" value="1"/>
</dbReference>
<keyword evidence="8" id="KW-1185">Reference proteome</keyword>
<dbReference type="Proteomes" id="UP000665561">
    <property type="component" value="Unassembled WGS sequence"/>
</dbReference>
<dbReference type="InterPro" id="IPR001789">
    <property type="entry name" value="Sig_transdc_resp-reg_receiver"/>
</dbReference>
<dbReference type="InterPro" id="IPR011006">
    <property type="entry name" value="CheY-like_superfamily"/>
</dbReference>
<organism evidence="7 8">
    <name type="scientific">Paenibacillus glycinis</name>
    <dbReference type="NCBI Taxonomy" id="2697035"/>
    <lineage>
        <taxon>Bacteria</taxon>
        <taxon>Bacillati</taxon>
        <taxon>Bacillota</taxon>
        <taxon>Bacilli</taxon>
        <taxon>Bacillales</taxon>
        <taxon>Paenibacillaceae</taxon>
        <taxon>Paenibacillus</taxon>
    </lineage>
</organism>
<gene>
    <name evidence="7" type="ORF">GT019_12700</name>
</gene>
<dbReference type="PROSITE" id="PS50110">
    <property type="entry name" value="RESPONSE_REGULATORY"/>
    <property type="match status" value="1"/>
</dbReference>
<dbReference type="InterPro" id="IPR009057">
    <property type="entry name" value="Homeodomain-like_sf"/>
</dbReference>
<dbReference type="SMART" id="SM00342">
    <property type="entry name" value="HTH_ARAC"/>
    <property type="match status" value="1"/>
</dbReference>
<dbReference type="Gene3D" id="1.10.10.60">
    <property type="entry name" value="Homeodomain-like"/>
    <property type="match status" value="2"/>
</dbReference>
<dbReference type="SMART" id="SM00448">
    <property type="entry name" value="REC"/>
    <property type="match status" value="1"/>
</dbReference>
<proteinExistence type="predicted"/>
<dbReference type="PROSITE" id="PS00041">
    <property type="entry name" value="HTH_ARAC_FAMILY_1"/>
    <property type="match status" value="1"/>
</dbReference>
<evidence type="ECO:0000259" key="5">
    <source>
        <dbReference type="PROSITE" id="PS01124"/>
    </source>
</evidence>
<dbReference type="Gene3D" id="3.40.50.2300">
    <property type="match status" value="1"/>
</dbReference>
<dbReference type="CDD" id="cd17536">
    <property type="entry name" value="REC_YesN-like"/>
    <property type="match status" value="1"/>
</dbReference>
<evidence type="ECO:0000256" key="3">
    <source>
        <dbReference type="ARBA" id="ARBA00023163"/>
    </source>
</evidence>
<sequence length="518" mass="58283">MNDDRTTVLVVDDELPIRQELRLFAWEKHGTEWIGEAENGEEALRLCRCLAPDIVITDITMPVMNGLELFRSLKAELPHVQVILLTCHSDFAYAKEAVKLGAVEYLVKVAMDDRDLEAALRLAKAAVHREKSLRLGAAERGRRLASERLLALSRQPHDDGELTAWLEAAFRTSLPLRLAALHAETRKEGRLIVHHALEDELSSQERLKPFSWVPADNGVYVLAFRAGYGDPPALRRELDTLIEALYRALDRKLSFLSGACRLYGVIGEPIGRCEEFADRYRGACEKPDAAFYESACRVFEAPSGGSSPLDETDADEMSAKLRKARWNRDQLAETIRGAFVPWADGRRFAPEELRLFVADWLRDWRREQAVQGVKERKASSRVAEALTLDELAEAFAHAIESPDRVRKCRKEITDAKAYIEANLEKPITLNAVSREVGLSPHYVSRLFREETGVPFNDFVTGKRVEKATALLLQTSLKVYEVAQQVGIPSYRYFAAVFREWTGAAPTELRTADQHGKGG</sequence>
<dbReference type="PROSITE" id="PS01124">
    <property type="entry name" value="HTH_ARAC_FAMILY_2"/>
    <property type="match status" value="1"/>
</dbReference>
<keyword evidence="3" id="KW-0804">Transcription</keyword>
<keyword evidence="1" id="KW-0805">Transcription regulation</keyword>
<dbReference type="EMBL" id="JAAAMV010000009">
    <property type="protein sequence ID" value="NBD24735.1"/>
    <property type="molecule type" value="Genomic_DNA"/>
</dbReference>
<name>A0ABW9XQ11_9BACL</name>
<evidence type="ECO:0000256" key="1">
    <source>
        <dbReference type="ARBA" id="ARBA00023015"/>
    </source>
</evidence>
<accession>A0ABW9XQ11</accession>
<keyword evidence="4" id="KW-0597">Phosphoprotein</keyword>